<name>A0ABM8GKT5_9MICO</name>
<feature type="compositionally biased region" description="Basic residues" evidence="1">
    <location>
        <begin position="547"/>
        <end position="564"/>
    </location>
</feature>
<dbReference type="Pfam" id="PF03703">
    <property type="entry name" value="bPH_2"/>
    <property type="match status" value="2"/>
</dbReference>
<reference evidence="5" key="1">
    <citation type="journal article" date="2019" name="Int. J. Syst. Evol. Microbiol.">
        <title>The Global Catalogue of Microorganisms (GCM) 10K type strain sequencing project: providing services to taxonomists for standard genome sequencing and annotation.</title>
        <authorList>
            <consortium name="The Broad Institute Genomics Platform"/>
            <consortium name="The Broad Institute Genome Sequencing Center for Infectious Disease"/>
            <person name="Wu L."/>
            <person name="Ma J."/>
        </authorList>
    </citation>
    <scope>NUCLEOTIDE SEQUENCE [LARGE SCALE GENOMIC DNA]</scope>
    <source>
        <strain evidence="5">NBRC 108728</strain>
    </source>
</reference>
<proteinExistence type="predicted"/>
<feature type="compositionally biased region" description="Basic residues" evidence="1">
    <location>
        <begin position="572"/>
        <end position="582"/>
    </location>
</feature>
<dbReference type="Proteomes" id="UP001321486">
    <property type="component" value="Chromosome"/>
</dbReference>
<protein>
    <submittedName>
        <fullName evidence="4">Membrane protein</fullName>
    </submittedName>
</protein>
<evidence type="ECO:0000313" key="4">
    <source>
        <dbReference type="EMBL" id="BDZ48823.1"/>
    </source>
</evidence>
<dbReference type="EMBL" id="AP027732">
    <property type="protein sequence ID" value="BDZ48823.1"/>
    <property type="molecule type" value="Genomic_DNA"/>
</dbReference>
<evidence type="ECO:0000256" key="1">
    <source>
        <dbReference type="SAM" id="MobiDB-lite"/>
    </source>
</evidence>
<evidence type="ECO:0000313" key="5">
    <source>
        <dbReference type="Proteomes" id="UP001321486"/>
    </source>
</evidence>
<keyword evidence="2" id="KW-1133">Transmembrane helix</keyword>
<sequence length="626" mass="68208">MSGWQPGPVQPPDPAGRRRLDQQPSPRRAAASTAALDLTDGEWHRLHPATPLLKGGIVFVVILGIFVNNAREQLLQFFIPGPDGHRGGGGGDDGDPVDYVLNHGLIGLVLLGIAALLVVIIGIFYLSWRMNTFRVTAETVEVRSGIVFRTNRRARLDRIQGINIQRPILARVFGAAKLEINQAGHDANVPLAYLRSASADEVRSEILRRASGTREAANPQTGSVGQPGTGVIEQRLNEFLAEPLGEDGQPPQSVVHMHLGRLIGSAVLSGFTLFMVAIVVAVVVSIVTTGQYFLLFVFLPTILGSFSYYSRRIVKSLRYSITSTRDGIRIGWGLLSTSNETLPPGRIHSIRLSQPLMWRPFGWWEVKINRASHSSTKGADNQANTTILPVGSKDDVVRVLGLILPELVGLTAADVQIEDGLARGEFSAPEVVAAQPQRAVEESTRTLSLIEAGMTSAGSEGGFTTSPRRGQVLRWFSWRRNGFRTAPGALLLRKGAIWRQLVVVPLPRLQSVGVRQGPSCGDCGWPPRAAHRPGADRRQHRSDRSAGRHRLLRDRGSRCGRRGAGRPDASLARRRRAWRRRRSSEPAAGGVSGRRAGHRRTLVLPVDPSGRRAGHRRRALALPATG</sequence>
<evidence type="ECO:0000259" key="3">
    <source>
        <dbReference type="Pfam" id="PF03703"/>
    </source>
</evidence>
<dbReference type="InterPro" id="IPR005182">
    <property type="entry name" value="YdbS-like_PH"/>
</dbReference>
<keyword evidence="2" id="KW-0812">Transmembrane</keyword>
<feature type="domain" description="YdbS-like PH" evidence="3">
    <location>
        <begin position="128"/>
        <end position="205"/>
    </location>
</feature>
<feature type="transmembrane region" description="Helical" evidence="2">
    <location>
        <begin position="262"/>
        <end position="286"/>
    </location>
</feature>
<organism evidence="4 5">
    <name type="scientific">Frondihabitans sucicola</name>
    <dbReference type="NCBI Taxonomy" id="1268041"/>
    <lineage>
        <taxon>Bacteria</taxon>
        <taxon>Bacillati</taxon>
        <taxon>Actinomycetota</taxon>
        <taxon>Actinomycetes</taxon>
        <taxon>Micrococcales</taxon>
        <taxon>Microbacteriaceae</taxon>
        <taxon>Frondihabitans</taxon>
    </lineage>
</organism>
<feature type="transmembrane region" description="Helical" evidence="2">
    <location>
        <begin position="292"/>
        <end position="309"/>
    </location>
</feature>
<dbReference type="PANTHER" id="PTHR34473">
    <property type="entry name" value="UPF0699 TRANSMEMBRANE PROTEIN YDBS"/>
    <property type="match status" value="1"/>
</dbReference>
<gene>
    <name evidence="4" type="ORF">GCM10025867_10640</name>
</gene>
<feature type="region of interest" description="Disordered" evidence="1">
    <location>
        <begin position="513"/>
        <end position="626"/>
    </location>
</feature>
<evidence type="ECO:0000256" key="2">
    <source>
        <dbReference type="SAM" id="Phobius"/>
    </source>
</evidence>
<feature type="transmembrane region" description="Helical" evidence="2">
    <location>
        <begin position="105"/>
        <end position="126"/>
    </location>
</feature>
<dbReference type="PANTHER" id="PTHR34473:SF2">
    <property type="entry name" value="UPF0699 TRANSMEMBRANE PROTEIN YDBT"/>
    <property type="match status" value="1"/>
</dbReference>
<dbReference type="RefSeq" id="WP_286345734.1">
    <property type="nucleotide sequence ID" value="NZ_AP027732.1"/>
</dbReference>
<keyword evidence="5" id="KW-1185">Reference proteome</keyword>
<keyword evidence="2" id="KW-0472">Membrane</keyword>
<accession>A0ABM8GKT5</accession>
<feature type="compositionally biased region" description="Basic and acidic residues" evidence="1">
    <location>
        <begin position="533"/>
        <end position="546"/>
    </location>
</feature>
<feature type="domain" description="YdbS-like PH" evidence="3">
    <location>
        <begin position="316"/>
        <end position="375"/>
    </location>
</feature>
<feature type="region of interest" description="Disordered" evidence="1">
    <location>
        <begin position="1"/>
        <end position="28"/>
    </location>
</feature>